<protein>
    <recommendedName>
        <fullName evidence="8">Integral membrane protein</fullName>
    </recommendedName>
</protein>
<feature type="transmembrane region" description="Helical" evidence="2">
    <location>
        <begin position="539"/>
        <end position="563"/>
    </location>
</feature>
<feature type="region of interest" description="Disordered" evidence="1">
    <location>
        <begin position="186"/>
        <end position="236"/>
    </location>
</feature>
<dbReference type="PANTHER" id="PTHR31685">
    <property type="entry name" value="INTEGRAL MEMBRANE PROTEIN (AFU_ORTHOLOGUE AFUA_6G12730)-RELATED"/>
    <property type="match status" value="1"/>
</dbReference>
<feature type="transmembrane region" description="Helical" evidence="2">
    <location>
        <begin position="473"/>
        <end position="494"/>
    </location>
</feature>
<gene>
    <name evidence="6" type="ORF">OCU04_007749</name>
</gene>
<feature type="signal peptide" evidence="3">
    <location>
        <begin position="1"/>
        <end position="25"/>
    </location>
</feature>
<feature type="compositionally biased region" description="Polar residues" evidence="1">
    <location>
        <begin position="202"/>
        <end position="221"/>
    </location>
</feature>
<feature type="chain" id="PRO_5040949087" description="Integral membrane protein" evidence="3">
    <location>
        <begin position="26"/>
        <end position="586"/>
    </location>
</feature>
<evidence type="ECO:0000256" key="3">
    <source>
        <dbReference type="SAM" id="SignalP"/>
    </source>
</evidence>
<feature type="transmembrane region" description="Helical" evidence="2">
    <location>
        <begin position="387"/>
        <end position="404"/>
    </location>
</feature>
<feature type="compositionally biased region" description="Basic and acidic residues" evidence="1">
    <location>
        <begin position="227"/>
        <end position="236"/>
    </location>
</feature>
<dbReference type="Pfam" id="PF10355">
    <property type="entry name" value="Ytp1"/>
    <property type="match status" value="1"/>
</dbReference>
<evidence type="ECO:0000256" key="1">
    <source>
        <dbReference type="SAM" id="MobiDB-lite"/>
    </source>
</evidence>
<feature type="transmembrane region" description="Helical" evidence="2">
    <location>
        <begin position="75"/>
        <end position="97"/>
    </location>
</feature>
<feature type="transmembrane region" description="Helical" evidence="2">
    <location>
        <begin position="444"/>
        <end position="461"/>
    </location>
</feature>
<dbReference type="InterPro" id="IPR018827">
    <property type="entry name" value="YTP1_C"/>
</dbReference>
<evidence type="ECO:0000313" key="7">
    <source>
        <dbReference type="Proteomes" id="UP001152300"/>
    </source>
</evidence>
<feature type="transmembrane region" description="Helical" evidence="2">
    <location>
        <begin position="357"/>
        <end position="375"/>
    </location>
</feature>
<feature type="domain" description="Protein YTP1-like C-terminal" evidence="5">
    <location>
        <begin position="283"/>
        <end position="565"/>
    </location>
</feature>
<feature type="transmembrane region" description="Helical" evidence="2">
    <location>
        <begin position="109"/>
        <end position="129"/>
    </location>
</feature>
<feature type="transmembrane region" description="Helical" evidence="2">
    <location>
        <begin position="274"/>
        <end position="296"/>
    </location>
</feature>
<dbReference type="Gene3D" id="1.20.120.1770">
    <property type="match status" value="1"/>
</dbReference>
<comment type="caution">
    <text evidence="6">The sequence shown here is derived from an EMBL/GenBank/DDBJ whole genome shotgun (WGS) entry which is preliminary data.</text>
</comment>
<evidence type="ECO:0000256" key="2">
    <source>
        <dbReference type="SAM" id="Phobius"/>
    </source>
</evidence>
<evidence type="ECO:0008006" key="8">
    <source>
        <dbReference type="Google" id="ProtNLM"/>
    </source>
</evidence>
<dbReference type="PANTHER" id="PTHR31685:SF3">
    <property type="entry name" value="INTEGRAL MEMBRANE PROTEIN (AFU_ORTHOLOGUE AFUA_6G12730)"/>
    <property type="match status" value="1"/>
</dbReference>
<feature type="domain" description="DUF2427" evidence="4">
    <location>
        <begin position="62"/>
        <end position="161"/>
    </location>
</feature>
<accession>A0A9X0AMU9</accession>
<name>A0A9X0AMU9_9HELO</name>
<keyword evidence="3" id="KW-0732">Signal</keyword>
<keyword evidence="7" id="KW-1185">Reference proteome</keyword>
<dbReference type="InterPro" id="IPR018825">
    <property type="entry name" value="DUF2427"/>
</dbReference>
<proteinExistence type="predicted"/>
<evidence type="ECO:0000259" key="5">
    <source>
        <dbReference type="Pfam" id="PF10355"/>
    </source>
</evidence>
<reference evidence="6" key="1">
    <citation type="submission" date="2022-11" db="EMBL/GenBank/DDBJ databases">
        <title>Genome Resource of Sclerotinia nivalis Strain SnTB1, a Plant Pathogen Isolated from American Ginseng.</title>
        <authorList>
            <person name="Fan S."/>
        </authorList>
    </citation>
    <scope>NUCLEOTIDE SEQUENCE</scope>
    <source>
        <strain evidence="6">SnTB1</strain>
    </source>
</reference>
<sequence length="586" mass="64942">MPSHMRNLTLYSSLILLGLLPLITAHGDDEPEMDMGMQMSSVATAIATATDSTATNNTEVAESSYFQHPKLRGLMVAHIILMTIGWVFVLPLCVMFSISRSRLSLPTQFVFLALNGGGLFCSIIYNASTPDLYPNNVHHKLGWFLICVIAAQGVIGVISAYAGRKGEKQAENSGYIPISREAMAEHTRMHERPKPVTRFSDDSGQGTEPNTESLRSHSISLSGDDENPLHESEKDEPEKVALIEGTRVDQYLSKRLPGLLSTRLLRIIGFAYDVVNRVILLLGFAILTSGFVTYGGLFKGSEIYSGLAHFIKGGVFFWYGILTLGRWAGCFAEIGWSWNIKPDNEPRFTPTAEFVESFLIFFYGSTNVFLEHLAAWGNAWSAQDLEHISITIMFIGGGLCGMFIESNQIRNFLNTAVQQSSYSMSSYHPEAQEPKSYRFSMNPIPALVVMLLGMMMSSHHQHSMISTMIHKQWGTLLVGAAFARAATYVVFYLAPPTSIFPGRPPTEIITAFCLMAGGLIFMASSKDTVKAIELNDLDAMFVFTVSMGLITFLMAWIILVIAIKGWAMKREKRWSKSAEYEVECNA</sequence>
<dbReference type="AlphaFoldDB" id="A0A9X0AMU9"/>
<dbReference type="OrthoDB" id="4005299at2759"/>
<feature type="transmembrane region" description="Helical" evidence="2">
    <location>
        <begin position="316"/>
        <end position="336"/>
    </location>
</feature>
<dbReference type="Pfam" id="PF10348">
    <property type="entry name" value="DUF2427"/>
    <property type="match status" value="1"/>
</dbReference>
<feature type="transmembrane region" description="Helical" evidence="2">
    <location>
        <begin position="506"/>
        <end position="524"/>
    </location>
</feature>
<dbReference type="EMBL" id="JAPEIS010000008">
    <property type="protein sequence ID" value="KAJ8063898.1"/>
    <property type="molecule type" value="Genomic_DNA"/>
</dbReference>
<evidence type="ECO:0000259" key="4">
    <source>
        <dbReference type="Pfam" id="PF10348"/>
    </source>
</evidence>
<evidence type="ECO:0000313" key="6">
    <source>
        <dbReference type="EMBL" id="KAJ8063898.1"/>
    </source>
</evidence>
<dbReference type="Proteomes" id="UP001152300">
    <property type="component" value="Unassembled WGS sequence"/>
</dbReference>
<keyword evidence="2" id="KW-0472">Membrane</keyword>
<organism evidence="6 7">
    <name type="scientific">Sclerotinia nivalis</name>
    <dbReference type="NCBI Taxonomy" id="352851"/>
    <lineage>
        <taxon>Eukaryota</taxon>
        <taxon>Fungi</taxon>
        <taxon>Dikarya</taxon>
        <taxon>Ascomycota</taxon>
        <taxon>Pezizomycotina</taxon>
        <taxon>Leotiomycetes</taxon>
        <taxon>Helotiales</taxon>
        <taxon>Sclerotiniaceae</taxon>
        <taxon>Sclerotinia</taxon>
    </lineage>
</organism>
<feature type="transmembrane region" description="Helical" evidence="2">
    <location>
        <begin position="141"/>
        <end position="162"/>
    </location>
</feature>
<keyword evidence="2" id="KW-1133">Transmembrane helix</keyword>
<keyword evidence="2" id="KW-0812">Transmembrane</keyword>